<accession>A0A6A1UL49</accession>
<evidence type="ECO:0008006" key="3">
    <source>
        <dbReference type="Google" id="ProtNLM"/>
    </source>
</evidence>
<dbReference type="OrthoDB" id="1938246at2759"/>
<comment type="caution">
    <text evidence="1">The sequence shown here is derived from an EMBL/GenBank/DDBJ whole genome shotgun (WGS) entry which is preliminary data.</text>
</comment>
<evidence type="ECO:0000313" key="2">
    <source>
        <dbReference type="Proteomes" id="UP000516437"/>
    </source>
</evidence>
<protein>
    <recommendedName>
        <fullName evidence="3">Reverse transcriptase zinc-binding domain-containing protein</fullName>
    </recommendedName>
</protein>
<organism evidence="1 2">
    <name type="scientific">Morella rubra</name>
    <name type="common">Chinese bayberry</name>
    <dbReference type="NCBI Taxonomy" id="262757"/>
    <lineage>
        <taxon>Eukaryota</taxon>
        <taxon>Viridiplantae</taxon>
        <taxon>Streptophyta</taxon>
        <taxon>Embryophyta</taxon>
        <taxon>Tracheophyta</taxon>
        <taxon>Spermatophyta</taxon>
        <taxon>Magnoliopsida</taxon>
        <taxon>eudicotyledons</taxon>
        <taxon>Gunneridae</taxon>
        <taxon>Pentapetalae</taxon>
        <taxon>rosids</taxon>
        <taxon>fabids</taxon>
        <taxon>Fagales</taxon>
        <taxon>Myricaceae</taxon>
        <taxon>Morella</taxon>
    </lineage>
</organism>
<keyword evidence="2" id="KW-1185">Reference proteome</keyword>
<proteinExistence type="predicted"/>
<dbReference type="AlphaFoldDB" id="A0A6A1UL49"/>
<sequence>MERHIIVALNEELRKEEELWRLKSRVTWLTTRDLNTSLHYVPFPLAQIFMFSIGLNVYEVFKDDKRHNWTPMAWSSICCPKSKGGLSLKLMWSVNRARILKLGWLIHSGSDKPWIHALWAKYMHYQIQWDNAPAVSSSWLWKGIVKMGAFLKQGCCFIVSSGSNVRVWKDPWIPQLAHFTPSPLSGISLGTEDMRVAELIHPQTRRWDEGVVRQLFIQEAADLILNMHIPPSPSVDRLVWLPDSKGQFTTKSTYYLHKRHNEPQNSAIPMGLWKKLWRLDLQDRLKLFIWEVAWNRFPYKSNINRFLNVGN</sequence>
<name>A0A6A1UL49_9ROSI</name>
<reference evidence="1 2" key="1">
    <citation type="journal article" date="2019" name="Plant Biotechnol. J.">
        <title>The red bayberry genome and genetic basis of sex determination.</title>
        <authorList>
            <person name="Jia H.M."/>
            <person name="Jia H.J."/>
            <person name="Cai Q.L."/>
            <person name="Wang Y."/>
            <person name="Zhao H.B."/>
            <person name="Yang W.F."/>
            <person name="Wang G.Y."/>
            <person name="Li Y.H."/>
            <person name="Zhan D.L."/>
            <person name="Shen Y.T."/>
            <person name="Niu Q.F."/>
            <person name="Chang L."/>
            <person name="Qiu J."/>
            <person name="Zhao L."/>
            <person name="Xie H.B."/>
            <person name="Fu W.Y."/>
            <person name="Jin J."/>
            <person name="Li X.W."/>
            <person name="Jiao Y."/>
            <person name="Zhou C.C."/>
            <person name="Tu T."/>
            <person name="Chai C.Y."/>
            <person name="Gao J.L."/>
            <person name="Fan L.J."/>
            <person name="van de Weg E."/>
            <person name="Wang J.Y."/>
            <person name="Gao Z.S."/>
        </authorList>
    </citation>
    <scope>NUCLEOTIDE SEQUENCE [LARGE SCALE GENOMIC DNA]</scope>
    <source>
        <tissue evidence="1">Leaves</tissue>
    </source>
</reference>
<evidence type="ECO:0000313" key="1">
    <source>
        <dbReference type="EMBL" id="KAB1200991.1"/>
    </source>
</evidence>
<gene>
    <name evidence="1" type="ORF">CJ030_MR0G005315</name>
</gene>
<dbReference type="Proteomes" id="UP000516437">
    <property type="component" value="Unassembled WGS sequence"/>
</dbReference>
<dbReference type="EMBL" id="RXIC02000103">
    <property type="protein sequence ID" value="KAB1200991.1"/>
    <property type="molecule type" value="Genomic_DNA"/>
</dbReference>